<dbReference type="Proteomes" id="UP000658278">
    <property type="component" value="Unassembled WGS sequence"/>
</dbReference>
<feature type="active site" description="Nucleophile" evidence="1">
    <location>
        <position position="14"/>
    </location>
</feature>
<dbReference type="InterPro" id="IPR012336">
    <property type="entry name" value="Thioredoxin-like_fold"/>
</dbReference>
<evidence type="ECO:0000313" key="5">
    <source>
        <dbReference type="Proteomes" id="UP000658278"/>
    </source>
</evidence>
<dbReference type="InterPro" id="IPR005243">
    <property type="entry name" value="THIRX-like_proc"/>
</dbReference>
<comment type="caution">
    <text evidence="4">The sequence shown here is derived from an EMBL/GenBank/DDBJ whole genome shotgun (WGS) entry which is preliminary data.</text>
</comment>
<dbReference type="NCBIfam" id="TIGR00412">
    <property type="entry name" value="redox_disulf_2"/>
    <property type="match status" value="1"/>
</dbReference>
<reference evidence="4" key="1">
    <citation type="submission" date="2021-01" db="EMBL/GenBank/DDBJ databases">
        <title>Modified the classification status of verrucomicrobia.</title>
        <authorList>
            <person name="Feng X."/>
        </authorList>
    </citation>
    <scope>NUCLEOTIDE SEQUENCE</scope>
    <source>
        <strain evidence="4">KCTC 22201</strain>
    </source>
</reference>
<gene>
    <name evidence="4" type="ORF">JIN81_17950</name>
</gene>
<evidence type="ECO:0000256" key="2">
    <source>
        <dbReference type="PIRSR" id="PIRSR037031-51"/>
    </source>
</evidence>
<dbReference type="SUPFAM" id="SSF52833">
    <property type="entry name" value="Thioredoxin-like"/>
    <property type="match status" value="1"/>
</dbReference>
<keyword evidence="2" id="KW-0676">Redox-active center</keyword>
<evidence type="ECO:0000256" key="1">
    <source>
        <dbReference type="PIRSR" id="PIRSR037031-50"/>
    </source>
</evidence>
<dbReference type="Gene3D" id="3.40.30.10">
    <property type="entry name" value="Glutaredoxin"/>
    <property type="match status" value="1"/>
</dbReference>
<sequence>MKTIQILGTGCAKCHKLTDATTQAADELGIEYQVEKVTDMMRFADFGVMITPALVVDGKVRTTGKVPTIDELKTMLQSS</sequence>
<feature type="disulfide bond" description="Redox-active" evidence="2">
    <location>
        <begin position="11"/>
        <end position="14"/>
    </location>
</feature>
<dbReference type="PIRSF" id="PIRSF037031">
    <property type="entry name" value="Redox_disulphide_2"/>
    <property type="match status" value="1"/>
</dbReference>
<keyword evidence="5" id="KW-1185">Reference proteome</keyword>
<feature type="domain" description="Thioredoxin-like fold" evidence="3">
    <location>
        <begin position="3"/>
        <end position="76"/>
    </location>
</feature>
<proteinExistence type="predicted"/>
<dbReference type="PANTHER" id="PTHR36450">
    <property type="entry name" value="THIOREDOXIN"/>
    <property type="match status" value="1"/>
</dbReference>
<protein>
    <submittedName>
        <fullName evidence="4">TM0996/MTH895 family glutaredoxin-like protein</fullName>
    </submittedName>
</protein>
<dbReference type="RefSeq" id="WP_200283227.1">
    <property type="nucleotide sequence ID" value="NZ_JAENII010000020.1"/>
</dbReference>
<dbReference type="Pfam" id="PF13192">
    <property type="entry name" value="Thioredoxin_3"/>
    <property type="match status" value="1"/>
</dbReference>
<feature type="active site" description="Nucleophile" evidence="1">
    <location>
        <position position="11"/>
    </location>
</feature>
<evidence type="ECO:0000313" key="4">
    <source>
        <dbReference type="EMBL" id="MBK1828924.1"/>
    </source>
</evidence>
<accession>A0A934RGV0</accession>
<dbReference type="AlphaFoldDB" id="A0A934RGV0"/>
<name>A0A934RGV0_9BACT</name>
<dbReference type="EMBL" id="JAENII010000020">
    <property type="protein sequence ID" value="MBK1828924.1"/>
    <property type="molecule type" value="Genomic_DNA"/>
</dbReference>
<organism evidence="4 5">
    <name type="scientific">Haloferula rosea</name>
    <dbReference type="NCBI Taxonomy" id="490093"/>
    <lineage>
        <taxon>Bacteria</taxon>
        <taxon>Pseudomonadati</taxon>
        <taxon>Verrucomicrobiota</taxon>
        <taxon>Verrucomicrobiia</taxon>
        <taxon>Verrucomicrobiales</taxon>
        <taxon>Verrucomicrobiaceae</taxon>
        <taxon>Haloferula</taxon>
    </lineage>
</organism>
<evidence type="ECO:0000259" key="3">
    <source>
        <dbReference type="Pfam" id="PF13192"/>
    </source>
</evidence>
<keyword evidence="2" id="KW-1015">Disulfide bond</keyword>
<dbReference type="PANTHER" id="PTHR36450:SF1">
    <property type="entry name" value="THIOREDOXIN"/>
    <property type="match status" value="1"/>
</dbReference>
<dbReference type="InterPro" id="IPR036249">
    <property type="entry name" value="Thioredoxin-like_sf"/>
</dbReference>